<dbReference type="Proteomes" id="UP001056120">
    <property type="component" value="Linkage Group LG08"/>
</dbReference>
<organism evidence="1 2">
    <name type="scientific">Smallanthus sonchifolius</name>
    <dbReference type="NCBI Taxonomy" id="185202"/>
    <lineage>
        <taxon>Eukaryota</taxon>
        <taxon>Viridiplantae</taxon>
        <taxon>Streptophyta</taxon>
        <taxon>Embryophyta</taxon>
        <taxon>Tracheophyta</taxon>
        <taxon>Spermatophyta</taxon>
        <taxon>Magnoliopsida</taxon>
        <taxon>eudicotyledons</taxon>
        <taxon>Gunneridae</taxon>
        <taxon>Pentapetalae</taxon>
        <taxon>asterids</taxon>
        <taxon>campanulids</taxon>
        <taxon>Asterales</taxon>
        <taxon>Asteraceae</taxon>
        <taxon>Asteroideae</taxon>
        <taxon>Heliantheae alliance</taxon>
        <taxon>Millerieae</taxon>
        <taxon>Smallanthus</taxon>
    </lineage>
</organism>
<proteinExistence type="predicted"/>
<gene>
    <name evidence="1" type="ORF">L1987_21877</name>
</gene>
<dbReference type="EMBL" id="CM042025">
    <property type="protein sequence ID" value="KAI3805989.1"/>
    <property type="molecule type" value="Genomic_DNA"/>
</dbReference>
<accession>A0ACB9ICK8</accession>
<comment type="caution">
    <text evidence="1">The sequence shown here is derived from an EMBL/GenBank/DDBJ whole genome shotgun (WGS) entry which is preliminary data.</text>
</comment>
<name>A0ACB9ICK8_9ASTR</name>
<reference evidence="2" key="1">
    <citation type="journal article" date="2022" name="Mol. Ecol. Resour.">
        <title>The genomes of chicory, endive, great burdock and yacon provide insights into Asteraceae palaeo-polyploidization history and plant inulin production.</title>
        <authorList>
            <person name="Fan W."/>
            <person name="Wang S."/>
            <person name="Wang H."/>
            <person name="Wang A."/>
            <person name="Jiang F."/>
            <person name="Liu H."/>
            <person name="Zhao H."/>
            <person name="Xu D."/>
            <person name="Zhang Y."/>
        </authorList>
    </citation>
    <scope>NUCLEOTIDE SEQUENCE [LARGE SCALE GENOMIC DNA]</scope>
    <source>
        <strain evidence="2">cv. Yunnan</strain>
    </source>
</reference>
<protein>
    <submittedName>
        <fullName evidence="1">Uncharacterized protein</fullName>
    </submittedName>
</protein>
<sequence>MPEQNHERNIGQSGQIAEVEGGCGEQNHERNTIQLYDVQDRLGYDRPSKAIDWLIKKAKASINKLPAATIMNLVNGNLNHHRLKKLARHPDDDVVDNHMGNAQNSSFLPASLALSTSAELLSRH</sequence>
<keyword evidence="2" id="KW-1185">Reference proteome</keyword>
<reference evidence="1 2" key="2">
    <citation type="journal article" date="2022" name="Mol. Ecol. Resour.">
        <title>The genomes of chicory, endive, great burdock and yacon provide insights into Asteraceae paleo-polyploidization history and plant inulin production.</title>
        <authorList>
            <person name="Fan W."/>
            <person name="Wang S."/>
            <person name="Wang H."/>
            <person name="Wang A."/>
            <person name="Jiang F."/>
            <person name="Liu H."/>
            <person name="Zhao H."/>
            <person name="Xu D."/>
            <person name="Zhang Y."/>
        </authorList>
    </citation>
    <scope>NUCLEOTIDE SEQUENCE [LARGE SCALE GENOMIC DNA]</scope>
    <source>
        <strain evidence="2">cv. Yunnan</strain>
        <tissue evidence="1">Leaves</tissue>
    </source>
</reference>
<evidence type="ECO:0000313" key="1">
    <source>
        <dbReference type="EMBL" id="KAI3805989.1"/>
    </source>
</evidence>
<evidence type="ECO:0000313" key="2">
    <source>
        <dbReference type="Proteomes" id="UP001056120"/>
    </source>
</evidence>